<gene>
    <name evidence="1" type="ORF">DPMN_082659</name>
</gene>
<feature type="non-terminal residue" evidence="1">
    <location>
        <position position="1"/>
    </location>
</feature>
<accession>A0A9D3Y7B4</accession>
<proteinExistence type="predicted"/>
<dbReference type="Proteomes" id="UP000828390">
    <property type="component" value="Unassembled WGS sequence"/>
</dbReference>
<protein>
    <submittedName>
        <fullName evidence="1">Uncharacterized protein</fullName>
    </submittedName>
</protein>
<reference evidence="1" key="1">
    <citation type="journal article" date="2019" name="bioRxiv">
        <title>The Genome of the Zebra Mussel, Dreissena polymorpha: A Resource for Invasive Species Research.</title>
        <authorList>
            <person name="McCartney M.A."/>
            <person name="Auch B."/>
            <person name="Kono T."/>
            <person name="Mallez S."/>
            <person name="Zhang Y."/>
            <person name="Obille A."/>
            <person name="Becker A."/>
            <person name="Abrahante J.E."/>
            <person name="Garbe J."/>
            <person name="Badalamenti J.P."/>
            <person name="Herman A."/>
            <person name="Mangelson H."/>
            <person name="Liachko I."/>
            <person name="Sullivan S."/>
            <person name="Sone E.D."/>
            <person name="Koren S."/>
            <person name="Silverstein K.A.T."/>
            <person name="Beckman K.B."/>
            <person name="Gohl D.M."/>
        </authorList>
    </citation>
    <scope>NUCLEOTIDE SEQUENCE</scope>
    <source>
        <strain evidence="1">Duluth1</strain>
        <tissue evidence="1">Whole animal</tissue>
    </source>
</reference>
<dbReference type="EMBL" id="JAIWYP010000016">
    <property type="protein sequence ID" value="KAH3695203.1"/>
    <property type="molecule type" value="Genomic_DNA"/>
</dbReference>
<dbReference type="AlphaFoldDB" id="A0A9D3Y7B4"/>
<sequence>EQALTNMSPSQDAFVSPEMLSAGKACVYNKKTEETSTFYLGHERLSASDKYTHLGIKCNSFLTTNNAIHDACCDCEEHT</sequence>
<evidence type="ECO:0000313" key="2">
    <source>
        <dbReference type="Proteomes" id="UP000828390"/>
    </source>
</evidence>
<keyword evidence="2" id="KW-1185">Reference proteome</keyword>
<name>A0A9D3Y7B4_DREPO</name>
<comment type="caution">
    <text evidence="1">The sequence shown here is derived from an EMBL/GenBank/DDBJ whole genome shotgun (WGS) entry which is preliminary data.</text>
</comment>
<organism evidence="1 2">
    <name type="scientific">Dreissena polymorpha</name>
    <name type="common">Zebra mussel</name>
    <name type="synonym">Mytilus polymorpha</name>
    <dbReference type="NCBI Taxonomy" id="45954"/>
    <lineage>
        <taxon>Eukaryota</taxon>
        <taxon>Metazoa</taxon>
        <taxon>Spiralia</taxon>
        <taxon>Lophotrochozoa</taxon>
        <taxon>Mollusca</taxon>
        <taxon>Bivalvia</taxon>
        <taxon>Autobranchia</taxon>
        <taxon>Heteroconchia</taxon>
        <taxon>Euheterodonta</taxon>
        <taxon>Imparidentia</taxon>
        <taxon>Neoheterodontei</taxon>
        <taxon>Myida</taxon>
        <taxon>Dreissenoidea</taxon>
        <taxon>Dreissenidae</taxon>
        <taxon>Dreissena</taxon>
    </lineage>
</organism>
<reference evidence="1" key="2">
    <citation type="submission" date="2020-11" db="EMBL/GenBank/DDBJ databases">
        <authorList>
            <person name="McCartney M.A."/>
            <person name="Auch B."/>
            <person name="Kono T."/>
            <person name="Mallez S."/>
            <person name="Becker A."/>
            <person name="Gohl D.M."/>
            <person name="Silverstein K.A.T."/>
            <person name="Koren S."/>
            <person name="Bechman K.B."/>
            <person name="Herman A."/>
            <person name="Abrahante J.E."/>
            <person name="Garbe J."/>
        </authorList>
    </citation>
    <scope>NUCLEOTIDE SEQUENCE</scope>
    <source>
        <strain evidence="1">Duluth1</strain>
        <tissue evidence="1">Whole animal</tissue>
    </source>
</reference>
<evidence type="ECO:0000313" key="1">
    <source>
        <dbReference type="EMBL" id="KAH3695203.1"/>
    </source>
</evidence>